<dbReference type="AlphaFoldDB" id="E3D122"/>
<evidence type="ECO:0000259" key="3">
    <source>
        <dbReference type="SMART" id="SM00967"/>
    </source>
</evidence>
<dbReference type="SMART" id="SM00967">
    <property type="entry name" value="SpoU_sub_bind"/>
    <property type="match status" value="1"/>
</dbReference>
<proteinExistence type="predicted"/>
<dbReference type="OrthoDB" id="9794400at2"/>
<dbReference type="GO" id="GO:0003723">
    <property type="term" value="F:RNA binding"/>
    <property type="evidence" value="ECO:0007669"/>
    <property type="project" value="InterPro"/>
</dbReference>
<protein>
    <submittedName>
        <fullName evidence="4">RNA methyltransferase, TrmH family, group 3</fullName>
    </submittedName>
</protein>
<dbReference type="PANTHER" id="PTHR46429">
    <property type="entry name" value="23S RRNA (GUANOSINE-2'-O-)-METHYLTRANSFERASE RLMB"/>
    <property type="match status" value="1"/>
</dbReference>
<dbReference type="CDD" id="cd18103">
    <property type="entry name" value="SpoU-like_RlmB"/>
    <property type="match status" value="1"/>
</dbReference>
<accession>E3D122</accession>
<dbReference type="InterPro" id="IPR029026">
    <property type="entry name" value="tRNA_m1G_MTases_N"/>
</dbReference>
<dbReference type="EMBL" id="CM001022">
    <property type="protein sequence ID" value="EFQ23928.1"/>
    <property type="molecule type" value="Genomic_DNA"/>
</dbReference>
<evidence type="ECO:0000256" key="2">
    <source>
        <dbReference type="ARBA" id="ARBA00022679"/>
    </source>
</evidence>
<dbReference type="SUPFAM" id="SSF75217">
    <property type="entry name" value="alpha/beta knot"/>
    <property type="match status" value="1"/>
</dbReference>
<dbReference type="HOGENOM" id="CLU_021322_0_1_0"/>
<evidence type="ECO:0000313" key="5">
    <source>
        <dbReference type="Proteomes" id="UP000005096"/>
    </source>
</evidence>
<dbReference type="InterPro" id="IPR029064">
    <property type="entry name" value="Ribosomal_eL30-like_sf"/>
</dbReference>
<dbReference type="PaxDb" id="584708-Apau_1509"/>
<sequence length="261" mass="27915">MGDAPQKEQEDLLYGRNAVWALLESQPRRCLKVWLAKGTRDPFRSRILDRCREAGIPLQELDGKGLERMLPGKVHQGVAARTAGVELLELREVLARIPPAPEPVLVVVLDHLEDPHNAGAIVRSAEAVGALAALLPLRRGALPTGAMVKASTGAALRLPLGRIGNVGQDLRLLQEAGLWVVGLEAQGERSLFETPLSPRMALVVGSEGKGLGRTTLQGCDEVLHIPMRGESGSLNGSVAAALGLYEWFRSVTPSSTFPGRA</sequence>
<keyword evidence="5" id="KW-1185">Reference proteome</keyword>
<dbReference type="InterPro" id="IPR001537">
    <property type="entry name" value="SpoU_MeTrfase"/>
</dbReference>
<organism evidence="4 5">
    <name type="scientific">Aminomonas paucivorans DSM 12260</name>
    <dbReference type="NCBI Taxonomy" id="584708"/>
    <lineage>
        <taxon>Bacteria</taxon>
        <taxon>Thermotogati</taxon>
        <taxon>Synergistota</taxon>
        <taxon>Synergistia</taxon>
        <taxon>Synergistales</taxon>
        <taxon>Synergistaceae</taxon>
        <taxon>Aminomonas</taxon>
    </lineage>
</organism>
<dbReference type="PANTHER" id="PTHR46429:SF1">
    <property type="entry name" value="23S RRNA (GUANOSINE-2'-O-)-METHYLTRANSFERASE RLMB"/>
    <property type="match status" value="1"/>
</dbReference>
<dbReference type="GO" id="GO:0006396">
    <property type="term" value="P:RNA processing"/>
    <property type="evidence" value="ECO:0007669"/>
    <property type="project" value="InterPro"/>
</dbReference>
<dbReference type="eggNOG" id="COG0566">
    <property type="taxonomic scope" value="Bacteria"/>
</dbReference>
<dbReference type="Proteomes" id="UP000005096">
    <property type="component" value="Chromosome"/>
</dbReference>
<dbReference type="SUPFAM" id="SSF55315">
    <property type="entry name" value="L30e-like"/>
    <property type="match status" value="1"/>
</dbReference>
<dbReference type="Pfam" id="PF08032">
    <property type="entry name" value="SpoU_sub_bind"/>
    <property type="match status" value="1"/>
</dbReference>
<dbReference type="Gene3D" id="3.40.1280.10">
    <property type="match status" value="1"/>
</dbReference>
<name>E3D122_9BACT</name>
<gene>
    <name evidence="4" type="ORF">Apau_1509</name>
</gene>
<keyword evidence="2 4" id="KW-0808">Transferase</keyword>
<dbReference type="InterPro" id="IPR029028">
    <property type="entry name" value="Alpha/beta_knot_MTases"/>
</dbReference>
<dbReference type="GO" id="GO:0032259">
    <property type="term" value="P:methylation"/>
    <property type="evidence" value="ECO:0007669"/>
    <property type="project" value="UniProtKB-KW"/>
</dbReference>
<dbReference type="InterPro" id="IPR004441">
    <property type="entry name" value="rRNA_MeTrfase_TrmH"/>
</dbReference>
<dbReference type="InterPro" id="IPR013123">
    <property type="entry name" value="SpoU_subst-bd"/>
</dbReference>
<dbReference type="Gene3D" id="3.30.1330.30">
    <property type="match status" value="1"/>
</dbReference>
<feature type="domain" description="RNA 2-O ribose methyltransferase substrate binding" evidence="3">
    <location>
        <begin position="12"/>
        <end position="88"/>
    </location>
</feature>
<evidence type="ECO:0000256" key="1">
    <source>
        <dbReference type="ARBA" id="ARBA00022603"/>
    </source>
</evidence>
<keyword evidence="1 4" id="KW-0489">Methyltransferase</keyword>
<dbReference type="STRING" id="584708.Apau_1509"/>
<reference evidence="4 5" key="1">
    <citation type="journal article" date="2010" name="Stand. Genomic Sci.">
        <title>Non-contiguous finished genome sequence of Aminomonas paucivorans type strain (GLU-3).</title>
        <authorList>
            <person name="Pitluck S."/>
            <person name="Yasawong M."/>
            <person name="Held B."/>
            <person name="Lapidus A."/>
            <person name="Nolan M."/>
            <person name="Copeland A."/>
            <person name="Lucas S."/>
            <person name="Del Rio T.G."/>
            <person name="Tice H."/>
            <person name="Cheng J.F."/>
            <person name="Chertkov O."/>
            <person name="Goodwin L."/>
            <person name="Tapia R."/>
            <person name="Han C."/>
            <person name="Liolios K."/>
            <person name="Ivanova N."/>
            <person name="Mavromatis K."/>
            <person name="Ovchinnikova G."/>
            <person name="Pati A."/>
            <person name="Chen A."/>
            <person name="Palaniappan K."/>
            <person name="Land M."/>
            <person name="Hauser L."/>
            <person name="Chang Y.J."/>
            <person name="Jeffries C.D."/>
            <person name="Pukall R."/>
            <person name="Spring S."/>
            <person name="Rohde M."/>
            <person name="Sikorski J."/>
            <person name="Goker M."/>
            <person name="Woyke T."/>
            <person name="Bristow J."/>
            <person name="Eisen J.A."/>
            <person name="Markowitz V."/>
            <person name="Hugenholtz P."/>
            <person name="Kyrpides N.C."/>
            <person name="Klenk H.P."/>
        </authorList>
    </citation>
    <scope>NUCLEOTIDE SEQUENCE [LARGE SCALE GENOMIC DNA]</scope>
    <source>
        <strain evidence="4 5">DSM 12260</strain>
    </source>
</reference>
<dbReference type="GO" id="GO:0005829">
    <property type="term" value="C:cytosol"/>
    <property type="evidence" value="ECO:0007669"/>
    <property type="project" value="TreeGrafter"/>
</dbReference>
<dbReference type="GO" id="GO:0008173">
    <property type="term" value="F:RNA methyltransferase activity"/>
    <property type="evidence" value="ECO:0007669"/>
    <property type="project" value="InterPro"/>
</dbReference>
<evidence type="ECO:0000313" key="4">
    <source>
        <dbReference type="EMBL" id="EFQ23928.1"/>
    </source>
</evidence>
<dbReference type="NCBIfam" id="TIGR00186">
    <property type="entry name" value="rRNA_methyl_3"/>
    <property type="match status" value="1"/>
</dbReference>
<dbReference type="Pfam" id="PF00588">
    <property type="entry name" value="SpoU_methylase"/>
    <property type="match status" value="1"/>
</dbReference>